<dbReference type="InterPro" id="IPR023214">
    <property type="entry name" value="HAD_sf"/>
</dbReference>
<dbReference type="EMBL" id="SIXC01000002">
    <property type="protein sequence ID" value="TBH81550.1"/>
    <property type="molecule type" value="Genomic_DNA"/>
</dbReference>
<dbReference type="NCBIfam" id="TIGR01524">
    <property type="entry name" value="ATPase-IIIB_Mg"/>
    <property type="match status" value="1"/>
</dbReference>
<evidence type="ECO:0000256" key="1">
    <source>
        <dbReference type="ARBA" id="ARBA00003954"/>
    </source>
</evidence>
<dbReference type="Pfam" id="PF00690">
    <property type="entry name" value="Cation_ATPase_N"/>
    <property type="match status" value="1"/>
</dbReference>
<keyword evidence="14 18" id="KW-1133">Transmembrane helix</keyword>
<gene>
    <name evidence="20" type="primary">mgtA</name>
    <name evidence="20" type="ORF">EB812_01935</name>
</gene>
<dbReference type="Gene3D" id="3.40.1110.10">
    <property type="entry name" value="Calcium-transporting ATPase, cytoplasmic domain N"/>
    <property type="match status" value="1"/>
</dbReference>
<evidence type="ECO:0000256" key="12">
    <source>
        <dbReference type="ARBA" id="ARBA00022842"/>
    </source>
</evidence>
<evidence type="ECO:0000256" key="18">
    <source>
        <dbReference type="SAM" id="Phobius"/>
    </source>
</evidence>
<evidence type="ECO:0000256" key="8">
    <source>
        <dbReference type="ARBA" id="ARBA00022553"/>
    </source>
</evidence>
<dbReference type="CDD" id="cd02077">
    <property type="entry name" value="P-type_ATPase_Mg"/>
    <property type="match status" value="1"/>
</dbReference>
<feature type="transmembrane region" description="Helical" evidence="18">
    <location>
        <begin position="883"/>
        <end position="903"/>
    </location>
</feature>
<dbReference type="PANTHER" id="PTHR42861">
    <property type="entry name" value="CALCIUM-TRANSPORTING ATPASE"/>
    <property type="match status" value="1"/>
</dbReference>
<feature type="transmembrane region" description="Helical" evidence="18">
    <location>
        <begin position="287"/>
        <end position="306"/>
    </location>
</feature>
<evidence type="ECO:0000256" key="11">
    <source>
        <dbReference type="ARBA" id="ARBA00022840"/>
    </source>
</evidence>
<comment type="similarity">
    <text evidence="3">Belongs to the cation transport ATPase (P-type) (TC 3.A.3) family. Type IIIB subfamily.</text>
</comment>
<evidence type="ECO:0000256" key="14">
    <source>
        <dbReference type="ARBA" id="ARBA00022989"/>
    </source>
</evidence>
<evidence type="ECO:0000256" key="16">
    <source>
        <dbReference type="ARBA" id="ARBA00029806"/>
    </source>
</evidence>
<dbReference type="InterPro" id="IPR006415">
    <property type="entry name" value="P-type_ATPase_IIIB"/>
</dbReference>
<dbReference type="NCBIfam" id="NF011702">
    <property type="entry name" value="PRK15122.1"/>
    <property type="match status" value="1"/>
</dbReference>
<name>A0A6H3F7T4_9BACT</name>
<dbReference type="GO" id="GO:0005886">
    <property type="term" value="C:plasma membrane"/>
    <property type="evidence" value="ECO:0007669"/>
    <property type="project" value="UniProtKB-SubCell"/>
</dbReference>
<feature type="transmembrane region" description="Helical" evidence="18">
    <location>
        <begin position="810"/>
        <end position="835"/>
    </location>
</feature>
<evidence type="ECO:0000313" key="21">
    <source>
        <dbReference type="Proteomes" id="UP000292919"/>
    </source>
</evidence>
<evidence type="ECO:0000256" key="3">
    <source>
        <dbReference type="ARBA" id="ARBA00008746"/>
    </source>
</evidence>
<comment type="function">
    <text evidence="1">Mediates magnesium influx to the cytosol.</text>
</comment>
<feature type="transmembrane region" description="Helical" evidence="18">
    <location>
        <begin position="847"/>
        <end position="871"/>
    </location>
</feature>
<dbReference type="SUPFAM" id="SSF81660">
    <property type="entry name" value="Metal cation-transporting ATPase, ATP-binding domain N"/>
    <property type="match status" value="1"/>
</dbReference>
<keyword evidence="10" id="KW-0547">Nucleotide-binding</keyword>
<feature type="transmembrane region" description="Helical" evidence="18">
    <location>
        <begin position="92"/>
        <end position="111"/>
    </location>
</feature>
<keyword evidence="11" id="KW-0067">ATP-binding</keyword>
<organism evidence="20 21">
    <name type="scientific">Desulfovibrio legallii</name>
    <dbReference type="NCBI Taxonomy" id="571438"/>
    <lineage>
        <taxon>Bacteria</taxon>
        <taxon>Pseudomonadati</taxon>
        <taxon>Thermodesulfobacteriota</taxon>
        <taxon>Desulfovibrionia</taxon>
        <taxon>Desulfovibrionales</taxon>
        <taxon>Desulfovibrionaceae</taxon>
        <taxon>Desulfovibrio</taxon>
    </lineage>
</organism>
<evidence type="ECO:0000256" key="9">
    <source>
        <dbReference type="ARBA" id="ARBA00022692"/>
    </source>
</evidence>
<dbReference type="Gene3D" id="3.40.50.1000">
    <property type="entry name" value="HAD superfamily/HAD-like"/>
    <property type="match status" value="1"/>
</dbReference>
<dbReference type="InterPro" id="IPR004014">
    <property type="entry name" value="ATPase_P-typ_cation-transptr_N"/>
</dbReference>
<dbReference type="Pfam" id="PF13246">
    <property type="entry name" value="Cation_ATPase"/>
    <property type="match status" value="1"/>
</dbReference>
<dbReference type="Pfam" id="PF00122">
    <property type="entry name" value="E1-E2_ATPase"/>
    <property type="match status" value="1"/>
</dbReference>
<dbReference type="NCBIfam" id="TIGR01494">
    <property type="entry name" value="ATPase_P-type"/>
    <property type="match status" value="1"/>
</dbReference>
<dbReference type="InterPro" id="IPR006068">
    <property type="entry name" value="ATPase_P-typ_cation-transptr_C"/>
</dbReference>
<dbReference type="SUPFAM" id="SSF81665">
    <property type="entry name" value="Calcium ATPase, transmembrane domain M"/>
    <property type="match status" value="1"/>
</dbReference>
<evidence type="ECO:0000256" key="10">
    <source>
        <dbReference type="ARBA" id="ARBA00022741"/>
    </source>
</evidence>
<dbReference type="InterPro" id="IPR036412">
    <property type="entry name" value="HAD-like_sf"/>
</dbReference>
<comment type="subcellular location">
    <subcellularLocation>
        <location evidence="2">Cell inner membrane</location>
        <topology evidence="2">Multi-pass membrane protein</topology>
    </subcellularLocation>
</comment>
<sequence>MLLRLPSVLARLCGLPRVGRRSVPAAPSRQAGEAAARLAAAATAAPDAVLQRLGSAAAGLGAAQVSALRQRYGANVLAVKNRDSLARRLCRSFVNPFSVVLLVLACVSFITDYLLAAAGDKDLTAVLIVAGMVLVSGTLHFVQEARSGNALARLEGMVKTTIAVLRDGRERELPITDLVVGDVVRLAAGDMIPADMRVIRAKDLFVSQSSLTGESAPVEKFARALPAEAARQSPLDCNNLVFFGSNVLSGAAHGVVLAVGGATLFGSLARQLSVTAAPTSFDKGVNAVSWLLLRLMACMAPVVFFINGLTKGDWVEAAIFALSVAVGLTPEMLPTVVSANLVRGAVFMARKRVIVRRLNAIQNLGAMDVLCTDKTGTLTQDRIILEYSRDIHGKDDDDVLRHAFLNSWLQTGLKNLLDAAVVSHADEKRMQDLRQGYRLVDEMPFDFSRRRMSVVVEGGDGKRQIITKGALEEMLGICTAARDNGVDVPLTPELRQDITAHVHRYNADGLRVVAVAVRAVDAAPRAYVVDDERDMTLLGFLAFLDPPKESAARAVAALEGHGVRVKVLTGDNDAVTRSVCRQVGLRGRRVLLGADLEGMDAAALGRAVERADVFAKLNPLQKARIVTSLRSNGHVVGFMGDGINDAPAMKNADVAVSVDTAVDVARESAGVILLEKDLTVLEAGVMEGRRTYSNILKYIKITVSSNFGNMLSVLTASLLLPFLPMTPLQILILNLLYDLSCTAMPWDNVDADMLARPSVWNSGGIQRFMLWFGPVSSLFDLLTYALLFFVICPAALAAGGWAGLDPAGRAAFVALFQAGWFVESIWTQTLVLHMLRTPRVPLLQSRAAWQVTMLTFLGVAVGTAIPFAPLGRWLEMGALPVGFFPWLLAVLTGYLGLVSVVKLRFVRRHQAWL</sequence>
<dbReference type="Gene3D" id="1.20.1110.10">
    <property type="entry name" value="Calcium-transporting ATPase, transmembrane domain"/>
    <property type="match status" value="1"/>
</dbReference>
<dbReference type="GO" id="GO:0015444">
    <property type="term" value="F:P-type magnesium transporter activity"/>
    <property type="evidence" value="ECO:0007669"/>
    <property type="project" value="UniProtKB-EC"/>
</dbReference>
<dbReference type="EC" id="7.2.2.14" evidence="4"/>
<dbReference type="InterPro" id="IPR018303">
    <property type="entry name" value="ATPase_P-typ_P_site"/>
</dbReference>
<evidence type="ECO:0000256" key="13">
    <source>
        <dbReference type="ARBA" id="ARBA00022967"/>
    </source>
</evidence>
<reference evidence="20 21" key="1">
    <citation type="submission" date="2018-12" db="EMBL/GenBank/DDBJ databases">
        <title>First genome draft of Desulfovibrio legallis sp. nov.</title>
        <authorList>
            <person name="Ben Dhia O."/>
            <person name="Najjari A."/>
            <person name="Ferjani R."/>
            <person name="Fhoula I."/>
            <person name="Fardeau M.-L."/>
            <person name="Boudabbous A."/>
            <person name="Ouzari H.I."/>
        </authorList>
    </citation>
    <scope>NUCLEOTIDE SEQUENCE [LARGE SCALE GENOMIC DNA]</scope>
    <source>
        <strain evidence="20 21">H1T</strain>
    </source>
</reference>
<keyword evidence="7" id="KW-0997">Cell inner membrane</keyword>
<dbReference type="InterPro" id="IPR059000">
    <property type="entry name" value="ATPase_P-type_domA"/>
</dbReference>
<dbReference type="SFLD" id="SFLDG00002">
    <property type="entry name" value="C1.7:_P-type_atpase_like"/>
    <property type="match status" value="1"/>
</dbReference>
<keyword evidence="15 18" id="KW-0472">Membrane</keyword>
<dbReference type="SUPFAM" id="SSF81653">
    <property type="entry name" value="Calcium ATPase, transduction domain A"/>
    <property type="match status" value="1"/>
</dbReference>
<dbReference type="SFLD" id="SFLDS00003">
    <property type="entry name" value="Haloacid_Dehalogenase"/>
    <property type="match status" value="1"/>
</dbReference>
<feature type="transmembrane region" description="Helical" evidence="18">
    <location>
        <begin position="781"/>
        <end position="804"/>
    </location>
</feature>
<evidence type="ECO:0000256" key="6">
    <source>
        <dbReference type="ARBA" id="ARBA00022475"/>
    </source>
</evidence>
<dbReference type="SUPFAM" id="SSF56784">
    <property type="entry name" value="HAD-like"/>
    <property type="match status" value="1"/>
</dbReference>
<feature type="domain" description="Cation-transporting P-type ATPase N-terminal" evidence="19">
    <location>
        <begin position="40"/>
        <end position="113"/>
    </location>
</feature>
<dbReference type="InterPro" id="IPR044492">
    <property type="entry name" value="P_typ_ATPase_HD_dom"/>
</dbReference>
<evidence type="ECO:0000256" key="7">
    <source>
        <dbReference type="ARBA" id="ARBA00022519"/>
    </source>
</evidence>
<keyword evidence="20" id="KW-0378">Hydrolase</keyword>
<dbReference type="GO" id="GO:0016887">
    <property type="term" value="F:ATP hydrolysis activity"/>
    <property type="evidence" value="ECO:0007669"/>
    <property type="project" value="InterPro"/>
</dbReference>
<feature type="transmembrane region" description="Helical" evidence="18">
    <location>
        <begin position="318"/>
        <end position="342"/>
    </location>
</feature>
<dbReference type="SFLD" id="SFLDF00027">
    <property type="entry name" value="p-type_atpase"/>
    <property type="match status" value="1"/>
</dbReference>
<dbReference type="Pfam" id="PF00689">
    <property type="entry name" value="Cation_ATPase_C"/>
    <property type="match status" value="1"/>
</dbReference>
<keyword evidence="6" id="KW-1003">Cell membrane</keyword>
<dbReference type="PROSITE" id="PS00154">
    <property type="entry name" value="ATPASE_E1_E2"/>
    <property type="match status" value="1"/>
</dbReference>
<dbReference type="InterPro" id="IPR008250">
    <property type="entry name" value="ATPase_P-typ_transduc_dom_A_sf"/>
</dbReference>
<protein>
    <recommendedName>
        <fullName evidence="5">Magnesium-transporting ATPase, P-type 1</fullName>
        <ecNumber evidence="4">7.2.2.14</ecNumber>
    </recommendedName>
    <alternativeName>
        <fullName evidence="16">Mg(2+) transport ATPase, P-type 1</fullName>
    </alternativeName>
</protein>
<evidence type="ECO:0000313" key="20">
    <source>
        <dbReference type="EMBL" id="TBH81550.1"/>
    </source>
</evidence>
<dbReference type="RefSeq" id="WP_130957760.1">
    <property type="nucleotide sequence ID" value="NZ_JBHSHA010000012.1"/>
</dbReference>
<keyword evidence="9 18" id="KW-0812">Transmembrane</keyword>
<dbReference type="SMART" id="SM00831">
    <property type="entry name" value="Cation_ATPase_N"/>
    <property type="match status" value="1"/>
</dbReference>
<keyword evidence="21" id="KW-1185">Reference proteome</keyword>
<comment type="catalytic activity">
    <reaction evidence="17">
        <text>Mg(2+)(out) + ATP + H2O = Mg(2+)(in) + ADP + phosphate + H(+)</text>
        <dbReference type="Rhea" id="RHEA:10260"/>
        <dbReference type="ChEBI" id="CHEBI:15377"/>
        <dbReference type="ChEBI" id="CHEBI:15378"/>
        <dbReference type="ChEBI" id="CHEBI:18420"/>
        <dbReference type="ChEBI" id="CHEBI:30616"/>
        <dbReference type="ChEBI" id="CHEBI:43474"/>
        <dbReference type="ChEBI" id="CHEBI:456216"/>
        <dbReference type="EC" id="7.2.2.14"/>
    </reaction>
</comment>
<evidence type="ECO:0000256" key="17">
    <source>
        <dbReference type="ARBA" id="ARBA00047295"/>
    </source>
</evidence>
<dbReference type="Proteomes" id="UP000292919">
    <property type="component" value="Unassembled WGS sequence"/>
</dbReference>
<evidence type="ECO:0000256" key="2">
    <source>
        <dbReference type="ARBA" id="ARBA00004429"/>
    </source>
</evidence>
<feature type="transmembrane region" description="Helical" evidence="18">
    <location>
        <begin position="123"/>
        <end position="142"/>
    </location>
</feature>
<dbReference type="Gene3D" id="2.70.150.10">
    <property type="entry name" value="Calcium-transporting ATPase, cytoplasmic transduction domain A"/>
    <property type="match status" value="1"/>
</dbReference>
<evidence type="ECO:0000256" key="5">
    <source>
        <dbReference type="ARBA" id="ARBA00013555"/>
    </source>
</evidence>
<keyword evidence="12" id="KW-0460">Magnesium</keyword>
<dbReference type="GO" id="GO:0005524">
    <property type="term" value="F:ATP binding"/>
    <property type="evidence" value="ECO:0007669"/>
    <property type="project" value="UniProtKB-KW"/>
</dbReference>
<dbReference type="AlphaFoldDB" id="A0A6H3F7T4"/>
<proteinExistence type="inferred from homology"/>
<keyword evidence="13" id="KW-1278">Translocase</keyword>
<dbReference type="InterPro" id="IPR023298">
    <property type="entry name" value="ATPase_P-typ_TM_dom_sf"/>
</dbReference>
<dbReference type="InterPro" id="IPR001757">
    <property type="entry name" value="P_typ_ATPase"/>
</dbReference>
<evidence type="ECO:0000256" key="15">
    <source>
        <dbReference type="ARBA" id="ARBA00023136"/>
    </source>
</evidence>
<dbReference type="InterPro" id="IPR023299">
    <property type="entry name" value="ATPase_P-typ_cyto_dom_N"/>
</dbReference>
<accession>A0A6H3F7T4</accession>
<keyword evidence="8" id="KW-0597">Phosphoprotein</keyword>
<evidence type="ECO:0000256" key="4">
    <source>
        <dbReference type="ARBA" id="ARBA00012786"/>
    </source>
</evidence>
<dbReference type="PRINTS" id="PR01836">
    <property type="entry name" value="MGATPASE"/>
</dbReference>
<comment type="caution">
    <text evidence="20">The sequence shown here is derived from an EMBL/GenBank/DDBJ whole genome shotgun (WGS) entry which is preliminary data.</text>
</comment>
<evidence type="ECO:0000259" key="19">
    <source>
        <dbReference type="SMART" id="SM00831"/>
    </source>
</evidence>